<feature type="region of interest" description="Disordered" evidence="1">
    <location>
        <begin position="124"/>
        <end position="162"/>
    </location>
</feature>
<feature type="compositionally biased region" description="Polar residues" evidence="1">
    <location>
        <begin position="52"/>
        <end position="76"/>
    </location>
</feature>
<dbReference type="OrthoDB" id="4713066at2759"/>
<gene>
    <name evidence="3" type="ORF">KGM_203888</name>
</gene>
<keyword evidence="2" id="KW-0472">Membrane</keyword>
<keyword evidence="4" id="KW-1185">Reference proteome</keyword>
<keyword evidence="2" id="KW-1133">Transmembrane helix</keyword>
<dbReference type="Proteomes" id="UP000007151">
    <property type="component" value="Unassembled WGS sequence"/>
</dbReference>
<dbReference type="SMART" id="SM00714">
    <property type="entry name" value="LITAF"/>
    <property type="match status" value="1"/>
</dbReference>
<keyword evidence="2" id="KW-0812">Transmembrane</keyword>
<dbReference type="eggNOG" id="ENOG502T7G0">
    <property type="taxonomic scope" value="Eukaryota"/>
</dbReference>
<feature type="region of interest" description="Disordered" evidence="1">
    <location>
        <begin position="41"/>
        <end position="76"/>
    </location>
</feature>
<dbReference type="PROSITE" id="PS51837">
    <property type="entry name" value="LITAF"/>
    <property type="match status" value="1"/>
</dbReference>
<accession>A0A212EWI9</accession>
<comment type="caution">
    <text evidence="3">The sequence shown here is derived from an EMBL/GenBank/DDBJ whole genome shotgun (WGS) entry which is preliminary data.</text>
</comment>
<evidence type="ECO:0000313" key="4">
    <source>
        <dbReference type="Proteomes" id="UP000007151"/>
    </source>
</evidence>
<proteinExistence type="predicted"/>
<evidence type="ECO:0000256" key="1">
    <source>
        <dbReference type="SAM" id="MobiDB-lite"/>
    </source>
</evidence>
<dbReference type="KEGG" id="dpl:KGM_203888"/>
<protein>
    <submittedName>
        <fullName evidence="3">F16F9.1 protein</fullName>
    </submittedName>
</protein>
<dbReference type="EMBL" id="AGBW02011956">
    <property type="protein sequence ID" value="OWR45870.1"/>
    <property type="molecule type" value="Genomic_DNA"/>
</dbReference>
<feature type="compositionally biased region" description="Polar residues" evidence="1">
    <location>
        <begin position="124"/>
        <end position="137"/>
    </location>
</feature>
<sequence>MTSLTKSSAEYQGYPYRNPIATEVQTIDQETATKWTNLPRRNITERTRENPNRSTNSRTVQAIRPNSLNLAQTNQNPSEVYIELPIARPDERNESAGNLEDSSRFVEETILYDPFEDRRINIQRPENLNSQQNNTPESPLFHPEARPGAGGSRSDLSQVVTSSRPPIMSKETFVYGARTPDDFPLSPIPVSEFPEPPPAYTEVYTPQESQPPRTVVIVPDQQTPVGIASNDRKLLSCAHCGLRVHTLAVRENGVVTHMLAILFFFIFAPLTLLIYCTDFCKYRNHYCPNCNQLIGYEVPILCQDMVYNKTV</sequence>
<dbReference type="InterPro" id="IPR006629">
    <property type="entry name" value="LITAF"/>
</dbReference>
<dbReference type="AlphaFoldDB" id="A0A212EWI9"/>
<organism evidence="3 4">
    <name type="scientific">Danaus plexippus plexippus</name>
    <dbReference type="NCBI Taxonomy" id="278856"/>
    <lineage>
        <taxon>Eukaryota</taxon>
        <taxon>Metazoa</taxon>
        <taxon>Ecdysozoa</taxon>
        <taxon>Arthropoda</taxon>
        <taxon>Hexapoda</taxon>
        <taxon>Insecta</taxon>
        <taxon>Pterygota</taxon>
        <taxon>Neoptera</taxon>
        <taxon>Endopterygota</taxon>
        <taxon>Lepidoptera</taxon>
        <taxon>Glossata</taxon>
        <taxon>Ditrysia</taxon>
        <taxon>Papilionoidea</taxon>
        <taxon>Nymphalidae</taxon>
        <taxon>Danainae</taxon>
        <taxon>Danaini</taxon>
        <taxon>Danaina</taxon>
        <taxon>Danaus</taxon>
        <taxon>Danaus</taxon>
    </lineage>
</organism>
<feature type="compositionally biased region" description="Basic and acidic residues" evidence="1">
    <location>
        <begin position="42"/>
        <end position="51"/>
    </location>
</feature>
<reference evidence="3 4" key="1">
    <citation type="journal article" date="2011" name="Cell">
        <title>The monarch butterfly genome yields insights into long-distance migration.</title>
        <authorList>
            <person name="Zhan S."/>
            <person name="Merlin C."/>
            <person name="Boore J.L."/>
            <person name="Reppert S.M."/>
        </authorList>
    </citation>
    <scope>NUCLEOTIDE SEQUENCE [LARGE SCALE GENOMIC DNA]</scope>
    <source>
        <strain evidence="3">F-2</strain>
    </source>
</reference>
<name>A0A212EWI9_DANPL</name>
<evidence type="ECO:0000256" key="2">
    <source>
        <dbReference type="SAM" id="Phobius"/>
    </source>
</evidence>
<evidence type="ECO:0000313" key="3">
    <source>
        <dbReference type="EMBL" id="OWR45870.1"/>
    </source>
</evidence>
<feature type="transmembrane region" description="Helical" evidence="2">
    <location>
        <begin position="254"/>
        <end position="276"/>
    </location>
</feature>
<dbReference type="Pfam" id="PF10601">
    <property type="entry name" value="zf-LITAF-like"/>
    <property type="match status" value="1"/>
</dbReference>